<accession>A0A1C7DHK4</accession>
<evidence type="ECO:0000313" key="2">
    <source>
        <dbReference type="EMBL" id="EIM05037.1"/>
    </source>
</evidence>
<dbReference type="Proteomes" id="UP000004725">
    <property type="component" value="Unassembled WGS sequence"/>
</dbReference>
<dbReference type="KEGG" id="pana:BBH88_11820"/>
<evidence type="ECO:0008006" key="5">
    <source>
        <dbReference type="Google" id="ProtNLM"/>
    </source>
</evidence>
<reference evidence="1" key="3">
    <citation type="submission" date="2016-10" db="EMBL/GenBank/DDBJ databases">
        <authorList>
            <person name="See-Too W.S."/>
        </authorList>
    </citation>
    <scope>NUCLEOTIDE SEQUENCE</scope>
    <source>
        <strain evidence="1">DSM 14505</strain>
    </source>
</reference>
<sequence>MSGIFSYVCNRNWNAAPNLKKMKNRCWLCRNATMHRTMRELNQFSFATEGGDKLKMLYFKKRLELM</sequence>
<organism evidence="2 3">
    <name type="scientific">Planococcus antarcticus DSM 14505</name>
    <dbReference type="NCBI Taxonomy" id="1185653"/>
    <lineage>
        <taxon>Bacteria</taxon>
        <taxon>Bacillati</taxon>
        <taxon>Bacillota</taxon>
        <taxon>Bacilli</taxon>
        <taxon>Bacillales</taxon>
        <taxon>Caryophanaceae</taxon>
        <taxon>Planococcus</taxon>
    </lineage>
</organism>
<evidence type="ECO:0000313" key="3">
    <source>
        <dbReference type="Proteomes" id="UP000004725"/>
    </source>
</evidence>
<evidence type="ECO:0000313" key="1">
    <source>
        <dbReference type="EMBL" id="ANU10945.1"/>
    </source>
</evidence>
<dbReference type="EMBL" id="AJYB01000099">
    <property type="protein sequence ID" value="EIM05037.1"/>
    <property type="molecule type" value="Genomic_DNA"/>
</dbReference>
<gene>
    <name evidence="2" type="ORF">A1A1_18272</name>
    <name evidence="1" type="ORF">BBH88_11820</name>
</gene>
<dbReference type="AlphaFoldDB" id="A0A1C7DHK4"/>
<dbReference type="Proteomes" id="UP000092661">
    <property type="component" value="Chromosome"/>
</dbReference>
<reference evidence="4" key="2">
    <citation type="submission" date="2016-07" db="EMBL/GenBank/DDBJ databases">
        <authorList>
            <person name="See-Too W.S."/>
        </authorList>
    </citation>
    <scope>NUCLEOTIDE SEQUENCE [LARGE SCALE GENOMIC DNA]</scope>
    <source>
        <strain evidence="4">DSM 14505</strain>
    </source>
</reference>
<evidence type="ECO:0000313" key="4">
    <source>
        <dbReference type="Proteomes" id="UP000092661"/>
    </source>
</evidence>
<reference evidence="2 3" key="1">
    <citation type="journal article" date="2012" name="J. Bacteriol.">
        <title>Genome Sequence of the Antarctic Psychrophile Bacterium Planococcus antarcticus DSM 14505.</title>
        <authorList>
            <person name="Margolles A."/>
            <person name="Gueimonde M."/>
            <person name="Sanchez B."/>
        </authorList>
    </citation>
    <scope>NUCLEOTIDE SEQUENCE [LARGE SCALE GENOMIC DNA]</scope>
    <source>
        <strain evidence="2 3">DSM 14505</strain>
    </source>
</reference>
<protein>
    <recommendedName>
        <fullName evidence="5">Zinc-ribbon domain-containing protein</fullName>
    </recommendedName>
</protein>
<keyword evidence="4" id="KW-1185">Reference proteome</keyword>
<proteinExistence type="predicted"/>
<dbReference type="EMBL" id="CP016534">
    <property type="protein sequence ID" value="ANU10945.1"/>
    <property type="molecule type" value="Genomic_DNA"/>
</dbReference>
<name>A0A1C7DHK4_9BACL</name>